<dbReference type="GeneID" id="97547157"/>
<dbReference type="PANTHER" id="PTHR43174:SF1">
    <property type="entry name" value="UDP-N-ACETYLGLUCOSAMINE 2-EPIMERASE"/>
    <property type="match status" value="1"/>
</dbReference>
<keyword evidence="3" id="KW-1185">Reference proteome</keyword>
<reference evidence="2 3" key="1">
    <citation type="submission" date="2018-05" db="EMBL/GenBank/DDBJ databases">
        <title>Draft genome of Methanospirillum lacunae Ki8-1.</title>
        <authorList>
            <person name="Dueholm M.S."/>
            <person name="Nielsen P.H."/>
            <person name="Bakmann L.F."/>
            <person name="Otzen D.E."/>
        </authorList>
    </citation>
    <scope>NUCLEOTIDE SEQUENCE [LARGE SCALE GENOMIC DNA]</scope>
    <source>
        <strain evidence="2 3">Ki8-1</strain>
    </source>
</reference>
<comment type="caution">
    <text evidence="2">The sequence shown here is derived from an EMBL/GenBank/DDBJ whole genome shotgun (WGS) entry which is preliminary data.</text>
</comment>
<feature type="domain" description="UDP-N-acetylglucosamine 2-epimerase" evidence="1">
    <location>
        <begin position="30"/>
        <end position="355"/>
    </location>
</feature>
<dbReference type="Proteomes" id="UP000245657">
    <property type="component" value="Unassembled WGS sequence"/>
</dbReference>
<evidence type="ECO:0000313" key="2">
    <source>
        <dbReference type="EMBL" id="PWR69746.1"/>
    </source>
</evidence>
<dbReference type="InterPro" id="IPR029767">
    <property type="entry name" value="WecB-like"/>
</dbReference>
<dbReference type="RefSeq" id="WP_109970227.1">
    <property type="nucleotide sequence ID" value="NZ_CP176093.1"/>
</dbReference>
<dbReference type="AlphaFoldDB" id="A0A2V2MWG0"/>
<gene>
    <name evidence="2" type="ORF">DK846_17150</name>
</gene>
<proteinExistence type="predicted"/>
<dbReference type="InterPro" id="IPR003331">
    <property type="entry name" value="UDP_GlcNAc_Epimerase_2_dom"/>
</dbReference>
<accession>A0A2V2MWG0</accession>
<organism evidence="2 3">
    <name type="scientific">Methanospirillum lacunae</name>
    <dbReference type="NCBI Taxonomy" id="668570"/>
    <lineage>
        <taxon>Archaea</taxon>
        <taxon>Methanobacteriati</taxon>
        <taxon>Methanobacteriota</taxon>
        <taxon>Stenosarchaea group</taxon>
        <taxon>Methanomicrobia</taxon>
        <taxon>Methanomicrobiales</taxon>
        <taxon>Methanospirillaceae</taxon>
        <taxon>Methanospirillum</taxon>
    </lineage>
</organism>
<dbReference type="OrthoDB" id="7018at2157"/>
<dbReference type="NCBIfam" id="TIGR00236">
    <property type="entry name" value="wecB"/>
    <property type="match status" value="1"/>
</dbReference>
<protein>
    <submittedName>
        <fullName evidence="2">UDP-N-acetylglucosamine 2-epimerase (Non-hydrolyzing)</fullName>
    </submittedName>
</protein>
<dbReference type="PANTHER" id="PTHR43174">
    <property type="entry name" value="UDP-N-ACETYLGLUCOSAMINE 2-EPIMERASE"/>
    <property type="match status" value="1"/>
</dbReference>
<name>A0A2V2MWG0_9EURY</name>
<dbReference type="CDD" id="cd03786">
    <property type="entry name" value="GTB_UDP-GlcNAc_2-Epimerase"/>
    <property type="match status" value="1"/>
</dbReference>
<dbReference type="Pfam" id="PF02350">
    <property type="entry name" value="Epimerase_2"/>
    <property type="match status" value="1"/>
</dbReference>
<evidence type="ECO:0000259" key="1">
    <source>
        <dbReference type="Pfam" id="PF02350"/>
    </source>
</evidence>
<dbReference type="SUPFAM" id="SSF53756">
    <property type="entry name" value="UDP-Glycosyltransferase/glycogen phosphorylase"/>
    <property type="match status" value="1"/>
</dbReference>
<sequence>MKIGIILGTRPEIIKMSPIIRYCEKLSIPFFILHTGQHYSYEMDSLFFKQLMLPNPTFNLNIGSGSHAVQTAKILIGVEEIISREHPSIVLVQGDTNTVLGGALAAVKLHIPIGHIEAGLRSNDRTMPEEINRIVTDHLSNYLFTPTICAQNNLISEGIQKDKIFSVGNTIVDSVNYNLSIANSQYSQMNIYSLSPKQYVLVTLHRAENVDSVSRLKKIFQGLTSIINDYNYPVILPVHPRTKRMIEQEKISFGNILLINPVGYLEFLNLEFNAKIILTDSGGVQEEACILGVPCVTIRENTERPETIEVGSNILAGTEPDSIIRCFCAMLEKKYEWSNPYGDGKAGERIVECLKTKLL</sequence>
<dbReference type="EMBL" id="QGMY01000019">
    <property type="protein sequence ID" value="PWR69746.1"/>
    <property type="molecule type" value="Genomic_DNA"/>
</dbReference>
<dbReference type="Gene3D" id="3.40.50.2000">
    <property type="entry name" value="Glycogen Phosphorylase B"/>
    <property type="match status" value="2"/>
</dbReference>
<evidence type="ECO:0000313" key="3">
    <source>
        <dbReference type="Proteomes" id="UP000245657"/>
    </source>
</evidence>